<sequence length="291" mass="32134">MLHNGDVIGLVGCSNARTRDRVADVERVEQLLLERFGIRTIRSASIFEDEDREARVRAADLMAMYQNPEIKGIFDISGGDLANEILSYLDFAVIEKAGKPFVGYSDLTVVLNAIFAKTGVAGWNYQVLHLAGNETELQLRQFENAFVRGENAAIPYEMVSESKDMTGMVIGGNIRCLLKLAGTPYLPDPAGKVVLLEAMSGDRNKIATYLAQLDQIGYFAKANGVILGTFTEMEKLGLAAEVPEMVQAYTQKYEKFLVKTTAIGHNENAKPCPFGSNFNDKEWQRCSSQSQ</sequence>
<dbReference type="InterPro" id="IPR027461">
    <property type="entry name" value="Carboxypeptidase_A_C_sf"/>
</dbReference>
<keyword evidence="10" id="KW-1185">Reference proteome</keyword>
<dbReference type="Gene3D" id="3.40.50.10740">
    <property type="entry name" value="Class I glutamine amidotransferase-like"/>
    <property type="match status" value="1"/>
</dbReference>
<keyword evidence="4" id="KW-0378">Hydrolase</keyword>
<gene>
    <name evidence="9" type="ORF">EP57_05040</name>
</gene>
<dbReference type="GeneID" id="58716765"/>
<evidence type="ECO:0000259" key="8">
    <source>
        <dbReference type="Pfam" id="PF17676"/>
    </source>
</evidence>
<protein>
    <recommendedName>
        <fullName evidence="11">Peptidase S66</fullName>
    </recommendedName>
</protein>
<proteinExistence type="inferred from homology"/>
<name>A0A099WCT4_9LIST</name>
<comment type="similarity">
    <text evidence="1">Belongs to the peptidase S66 family.</text>
</comment>
<evidence type="ECO:0008006" key="11">
    <source>
        <dbReference type="Google" id="ProtNLM"/>
    </source>
</evidence>
<dbReference type="OrthoDB" id="9807329at2"/>
<dbReference type="RefSeq" id="WP_052167564.1">
    <property type="nucleotide sequence ID" value="NZ_CBCSHQ010000001.1"/>
</dbReference>
<dbReference type="AlphaFoldDB" id="A0A099WCT4"/>
<keyword evidence="3" id="KW-0645">Protease</keyword>
<dbReference type="SUPFAM" id="SSF52317">
    <property type="entry name" value="Class I glutamine amidotransferase-like"/>
    <property type="match status" value="1"/>
</dbReference>
<dbReference type="InterPro" id="IPR040921">
    <property type="entry name" value="Peptidase_S66C"/>
</dbReference>
<dbReference type="Gene3D" id="3.50.30.60">
    <property type="entry name" value="LD-carboxypeptidase A C-terminal domain-like"/>
    <property type="match status" value="1"/>
</dbReference>
<evidence type="ECO:0000256" key="3">
    <source>
        <dbReference type="ARBA" id="ARBA00022670"/>
    </source>
</evidence>
<dbReference type="Pfam" id="PF17676">
    <property type="entry name" value="Peptidase_S66C"/>
    <property type="match status" value="1"/>
</dbReference>
<keyword evidence="2" id="KW-0121">Carboxypeptidase</keyword>
<evidence type="ECO:0000256" key="4">
    <source>
        <dbReference type="ARBA" id="ARBA00022801"/>
    </source>
</evidence>
<dbReference type="Proteomes" id="UP000029844">
    <property type="component" value="Unassembled WGS sequence"/>
</dbReference>
<dbReference type="GO" id="GO:0006508">
    <property type="term" value="P:proteolysis"/>
    <property type="evidence" value="ECO:0007669"/>
    <property type="project" value="UniProtKB-KW"/>
</dbReference>
<dbReference type="InterPro" id="IPR027478">
    <property type="entry name" value="LdcA_N"/>
</dbReference>
<comment type="caution">
    <text evidence="9">The sequence shown here is derived from an EMBL/GenBank/DDBJ whole genome shotgun (WGS) entry which is preliminary data.</text>
</comment>
<feature type="active site" description="Charge relay system" evidence="6">
    <location>
        <position position="197"/>
    </location>
</feature>
<dbReference type="eggNOG" id="COG1619">
    <property type="taxonomic scope" value="Bacteria"/>
</dbReference>
<evidence type="ECO:0000313" key="9">
    <source>
        <dbReference type="EMBL" id="KGL42827.1"/>
    </source>
</evidence>
<dbReference type="STRING" id="1552123.EP57_05040"/>
<evidence type="ECO:0000256" key="2">
    <source>
        <dbReference type="ARBA" id="ARBA00022645"/>
    </source>
</evidence>
<evidence type="ECO:0000256" key="5">
    <source>
        <dbReference type="ARBA" id="ARBA00022825"/>
    </source>
</evidence>
<dbReference type="InterPro" id="IPR040449">
    <property type="entry name" value="Peptidase_S66_N"/>
</dbReference>
<dbReference type="EMBL" id="JNFA01000011">
    <property type="protein sequence ID" value="KGL42827.1"/>
    <property type="molecule type" value="Genomic_DNA"/>
</dbReference>
<keyword evidence="5" id="KW-0720">Serine protease</keyword>
<feature type="active site" description="Charge relay system" evidence="6">
    <location>
        <position position="265"/>
    </location>
</feature>
<organism evidence="9 10">
    <name type="scientific">Listeria booriae</name>
    <dbReference type="NCBI Taxonomy" id="1552123"/>
    <lineage>
        <taxon>Bacteria</taxon>
        <taxon>Bacillati</taxon>
        <taxon>Bacillota</taxon>
        <taxon>Bacilli</taxon>
        <taxon>Bacillales</taxon>
        <taxon>Listeriaceae</taxon>
        <taxon>Listeria</taxon>
    </lineage>
</organism>
<accession>A0A099WCT4</accession>
<evidence type="ECO:0000313" key="10">
    <source>
        <dbReference type="Proteomes" id="UP000029844"/>
    </source>
</evidence>
<dbReference type="InterPro" id="IPR029062">
    <property type="entry name" value="Class_I_gatase-like"/>
</dbReference>
<dbReference type="InterPro" id="IPR003507">
    <property type="entry name" value="S66_fam"/>
</dbReference>
<evidence type="ECO:0000256" key="1">
    <source>
        <dbReference type="ARBA" id="ARBA00010233"/>
    </source>
</evidence>
<dbReference type="Pfam" id="PF02016">
    <property type="entry name" value="Peptidase_S66"/>
    <property type="match status" value="1"/>
</dbReference>
<dbReference type="GO" id="GO:0008236">
    <property type="term" value="F:serine-type peptidase activity"/>
    <property type="evidence" value="ECO:0007669"/>
    <property type="project" value="UniProtKB-KW"/>
</dbReference>
<evidence type="ECO:0000259" key="7">
    <source>
        <dbReference type="Pfam" id="PF02016"/>
    </source>
</evidence>
<dbReference type="SUPFAM" id="SSF141986">
    <property type="entry name" value="LD-carboxypeptidase A C-terminal domain-like"/>
    <property type="match status" value="1"/>
</dbReference>
<feature type="domain" description="LD-carboxypeptidase N-terminal" evidence="7">
    <location>
        <begin position="8"/>
        <end position="122"/>
    </location>
</feature>
<dbReference type="PANTHER" id="PTHR30237">
    <property type="entry name" value="MURAMOYLTETRAPEPTIDE CARBOXYPEPTIDASE"/>
    <property type="match status" value="1"/>
</dbReference>
<dbReference type="PANTHER" id="PTHR30237:SF2">
    <property type="entry name" value="MUREIN TETRAPEPTIDE CARBOXYPEPTIDASE"/>
    <property type="match status" value="1"/>
</dbReference>
<reference evidence="9 10" key="1">
    <citation type="submission" date="2014-05" db="EMBL/GenBank/DDBJ databases">
        <title>Novel Listeriaceae from food processing environments.</title>
        <authorList>
            <person name="den Bakker H.C."/>
        </authorList>
    </citation>
    <scope>NUCLEOTIDE SEQUENCE [LARGE SCALE GENOMIC DNA]</scope>
    <source>
        <strain evidence="9 10">FSL A5-0281</strain>
    </source>
</reference>
<dbReference type="GO" id="GO:0004180">
    <property type="term" value="F:carboxypeptidase activity"/>
    <property type="evidence" value="ECO:0007669"/>
    <property type="project" value="UniProtKB-KW"/>
</dbReference>
<feature type="domain" description="LD-carboxypeptidase C-terminal" evidence="8">
    <location>
        <begin position="166"/>
        <end position="277"/>
    </location>
</feature>
<evidence type="ECO:0000256" key="6">
    <source>
        <dbReference type="PIRSR" id="PIRSR028757-1"/>
    </source>
</evidence>
<dbReference type="PIRSF" id="PIRSF028757">
    <property type="entry name" value="LD-carboxypeptidase"/>
    <property type="match status" value="1"/>
</dbReference>
<feature type="active site" description="Nucleophile" evidence="6">
    <location>
        <position position="105"/>
    </location>
</feature>